<keyword evidence="1" id="KW-1133">Transmembrane helix</keyword>
<dbReference type="Proteomes" id="UP000199339">
    <property type="component" value="Unassembled WGS sequence"/>
</dbReference>
<organism evidence="3 4">
    <name type="scientific">Marinobacter pelagius</name>
    <dbReference type="NCBI Taxonomy" id="379482"/>
    <lineage>
        <taxon>Bacteria</taxon>
        <taxon>Pseudomonadati</taxon>
        <taxon>Pseudomonadota</taxon>
        <taxon>Gammaproteobacteria</taxon>
        <taxon>Pseudomonadales</taxon>
        <taxon>Marinobacteraceae</taxon>
        <taxon>Marinobacter</taxon>
    </lineage>
</organism>
<sequence length="312" mass="33405">MEPRAHHVIIGLFTVLAVSAALVFALWLGKSSADREWAYYQIGFDHPISGLSEGNPVLYSGVPVGEVLELTLDPANPSHVRVLVRVDKEVPIRKDTHAGLILANITGSMSVQFRGGTSESPVLEGNRNNPPLITADPSAFSSLLTNGEALIEKTEILLTNANNLFSEKNLENMASILENTRSATDSLLAQRAELLALMEQFDAAGVRAEEAAIKVSSVSDNANAILLEKVTPVLSSMDRALSTLQPALARLDNLTRNNEGALDAGLQGLGELTPAIRELRSALRNLNQFATRLEANPAGTLLGGSNIKEVEQ</sequence>
<proteinExistence type="predicted"/>
<protein>
    <submittedName>
        <fullName evidence="3">Phospholipid/cholesterol/gamma-HCH transport system substrate-binding protein</fullName>
    </submittedName>
</protein>
<dbReference type="EMBL" id="FOUR01000004">
    <property type="protein sequence ID" value="SFN04354.1"/>
    <property type="molecule type" value="Genomic_DNA"/>
</dbReference>
<evidence type="ECO:0000313" key="4">
    <source>
        <dbReference type="Proteomes" id="UP000199339"/>
    </source>
</evidence>
<dbReference type="AlphaFoldDB" id="A0A1I4VSU2"/>
<dbReference type="PANTHER" id="PTHR36698:SF2">
    <property type="entry name" value="MCE_MLAD DOMAIN-CONTAINING PROTEIN"/>
    <property type="match status" value="1"/>
</dbReference>
<accession>A0A1I4VSU2</accession>
<keyword evidence="1" id="KW-0812">Transmembrane</keyword>
<name>A0A1I4VSU2_9GAMM</name>
<gene>
    <name evidence="3" type="ORF">SAMN04487961_1920</name>
</gene>
<dbReference type="PANTHER" id="PTHR36698">
    <property type="entry name" value="BLL5892 PROTEIN"/>
    <property type="match status" value="1"/>
</dbReference>
<evidence type="ECO:0000313" key="3">
    <source>
        <dbReference type="EMBL" id="SFN04354.1"/>
    </source>
</evidence>
<keyword evidence="1" id="KW-0472">Membrane</keyword>
<dbReference type="OrthoDB" id="9806984at2"/>
<dbReference type="Pfam" id="PF02470">
    <property type="entry name" value="MlaD"/>
    <property type="match status" value="1"/>
</dbReference>
<evidence type="ECO:0000259" key="2">
    <source>
        <dbReference type="Pfam" id="PF02470"/>
    </source>
</evidence>
<reference evidence="4" key="1">
    <citation type="submission" date="2016-10" db="EMBL/GenBank/DDBJ databases">
        <authorList>
            <person name="Varghese N."/>
            <person name="Submissions S."/>
        </authorList>
    </citation>
    <scope>NUCLEOTIDE SEQUENCE [LARGE SCALE GENOMIC DNA]</scope>
    <source>
        <strain evidence="4">CGMCC 1.6775</strain>
    </source>
</reference>
<evidence type="ECO:0000256" key="1">
    <source>
        <dbReference type="SAM" id="Phobius"/>
    </source>
</evidence>
<dbReference type="InterPro" id="IPR003399">
    <property type="entry name" value="Mce/MlaD"/>
</dbReference>
<feature type="domain" description="Mce/MlaD" evidence="2">
    <location>
        <begin position="48"/>
        <end position="114"/>
    </location>
</feature>
<keyword evidence="4" id="KW-1185">Reference proteome</keyword>
<dbReference type="RefSeq" id="WP_092002299.1">
    <property type="nucleotide sequence ID" value="NZ_FOUR01000004.1"/>
</dbReference>
<feature type="transmembrane region" description="Helical" evidence="1">
    <location>
        <begin position="6"/>
        <end position="28"/>
    </location>
</feature>